<keyword evidence="2" id="KW-1185">Reference proteome</keyword>
<gene>
    <name evidence="1" type="ORF">CYMTET_56556</name>
</gene>
<proteinExistence type="predicted"/>
<protein>
    <submittedName>
        <fullName evidence="1">Uncharacterized protein</fullName>
    </submittedName>
</protein>
<reference evidence="1 2" key="1">
    <citation type="journal article" date="2015" name="Genome Biol. Evol.">
        <title>Comparative Genomics of a Bacterivorous Green Alga Reveals Evolutionary Causalities and Consequences of Phago-Mixotrophic Mode of Nutrition.</title>
        <authorList>
            <person name="Burns J.A."/>
            <person name="Paasch A."/>
            <person name="Narechania A."/>
            <person name="Kim E."/>
        </authorList>
    </citation>
    <scope>NUCLEOTIDE SEQUENCE [LARGE SCALE GENOMIC DNA]</scope>
    <source>
        <strain evidence="1 2">PLY_AMNH</strain>
    </source>
</reference>
<dbReference type="AlphaFoldDB" id="A0AAE0BC43"/>
<evidence type="ECO:0000313" key="1">
    <source>
        <dbReference type="EMBL" id="KAK3233135.1"/>
    </source>
</evidence>
<sequence length="665" mass="75273">MTWLAKFENGDLLLNSLKLVRSLIDGSDWDTVRTKFGKSESTVTRAAGDKISSKLNELAKQLKHNVTTVVFEKIYELSRDRWANWVVKGLIRRPATCPVLFKFTLEQLVRVFEAVRSYFNWQQRASLRDKVALAASRTHGFPLRGIYVMRVPAAVTLEHIDVKSLARAALRHLKLSWRVTNFVTRRTTAVQTRTRKLASTFCNFRDLAARTTAPPCMCHTVSPSLPRDEEGHVCARTTDLSDTVLAPLAHSLKDTPAFSVDYQESAREACLDYVNVFAGYSTKCEDEKVDAILPLRFEVEGCSYNAVKSSERTLLAKKVKGVATSIEQWTVWFTRMVFWVDHITRDYWIFPYPDQDVLRSVLTLAAELFATPFDVNLKSTVFFTPYEEDTAFAAGLDAHSYWWIVLAVPAWKDYTKIPFVHRFLQLKRDVLTFIAPQSALGYEDRSAGARFDVDVLIIQNAAAKRQHPVTAGGLARLERHFRGRLKQGPTYSESWVAPFCAARASLNEKSDGRKNKGYLKEDRPARSGRKYFQLLVKERETSAALFEKIEGTVASVMEKLNREFTAKMLHTVARFDADGYFDTLYVLIKDKCNAMQLYRPIQPNYSSPIALAQNRLGRATDFIVDALGSAFTLGGTHRLKGIIADFNARAAKGVQYTGYMVLPLT</sequence>
<accession>A0AAE0BC43</accession>
<evidence type="ECO:0000313" key="2">
    <source>
        <dbReference type="Proteomes" id="UP001190700"/>
    </source>
</evidence>
<dbReference type="Proteomes" id="UP001190700">
    <property type="component" value="Unassembled WGS sequence"/>
</dbReference>
<organism evidence="1 2">
    <name type="scientific">Cymbomonas tetramitiformis</name>
    <dbReference type="NCBI Taxonomy" id="36881"/>
    <lineage>
        <taxon>Eukaryota</taxon>
        <taxon>Viridiplantae</taxon>
        <taxon>Chlorophyta</taxon>
        <taxon>Pyramimonadophyceae</taxon>
        <taxon>Pyramimonadales</taxon>
        <taxon>Pyramimonadaceae</taxon>
        <taxon>Cymbomonas</taxon>
    </lineage>
</organism>
<name>A0AAE0BC43_9CHLO</name>
<comment type="caution">
    <text evidence="1">The sequence shown here is derived from an EMBL/GenBank/DDBJ whole genome shotgun (WGS) entry which is preliminary data.</text>
</comment>
<dbReference type="EMBL" id="LGRX02035799">
    <property type="protein sequence ID" value="KAK3233135.1"/>
    <property type="molecule type" value="Genomic_DNA"/>
</dbReference>